<dbReference type="Pfam" id="PF00067">
    <property type="entry name" value="p450"/>
    <property type="match status" value="1"/>
</dbReference>
<comment type="subcellular location">
    <subcellularLocation>
        <location evidence="2">Membrane</location>
        <topology evidence="2">Single-pass membrane protein</topology>
    </subcellularLocation>
</comment>
<evidence type="ECO:0000256" key="2">
    <source>
        <dbReference type="ARBA" id="ARBA00004167"/>
    </source>
</evidence>
<dbReference type="CDD" id="cd11043">
    <property type="entry name" value="CYP90-like"/>
    <property type="match status" value="1"/>
</dbReference>
<dbReference type="InterPro" id="IPR002401">
    <property type="entry name" value="Cyt_P450_E_grp-I"/>
</dbReference>
<dbReference type="GO" id="GO:0016705">
    <property type="term" value="F:oxidoreductase activity, acting on paired donors, with incorporation or reduction of molecular oxygen"/>
    <property type="evidence" value="ECO:0007669"/>
    <property type="project" value="InterPro"/>
</dbReference>
<keyword evidence="7 11" id="KW-0560">Oxidoreductase</keyword>
<evidence type="ECO:0000256" key="9">
    <source>
        <dbReference type="ARBA" id="ARBA00023136"/>
    </source>
</evidence>
<evidence type="ECO:0000256" key="3">
    <source>
        <dbReference type="ARBA" id="ARBA00010617"/>
    </source>
</evidence>
<evidence type="ECO:0000256" key="10">
    <source>
        <dbReference type="PIRSR" id="PIRSR602401-1"/>
    </source>
</evidence>
<keyword evidence="9" id="KW-0472">Membrane</keyword>
<evidence type="ECO:0008006" key="14">
    <source>
        <dbReference type="Google" id="ProtNLM"/>
    </source>
</evidence>
<dbReference type="PROSITE" id="PS00086">
    <property type="entry name" value="CYTOCHROME_P450"/>
    <property type="match status" value="1"/>
</dbReference>
<gene>
    <name evidence="12" type="ORF">OSB04_021735</name>
</gene>
<keyword evidence="4" id="KW-0812">Transmembrane</keyword>
<comment type="similarity">
    <text evidence="3 11">Belongs to the cytochrome P450 family.</text>
</comment>
<keyword evidence="11" id="KW-0503">Monooxygenase</keyword>
<evidence type="ECO:0000256" key="5">
    <source>
        <dbReference type="ARBA" id="ARBA00022723"/>
    </source>
</evidence>
<evidence type="ECO:0000256" key="8">
    <source>
        <dbReference type="ARBA" id="ARBA00023004"/>
    </source>
</evidence>
<dbReference type="GO" id="GO:0016125">
    <property type="term" value="P:sterol metabolic process"/>
    <property type="evidence" value="ECO:0007669"/>
    <property type="project" value="TreeGrafter"/>
</dbReference>
<evidence type="ECO:0000256" key="4">
    <source>
        <dbReference type="ARBA" id="ARBA00022692"/>
    </source>
</evidence>
<keyword evidence="6" id="KW-1133">Transmembrane helix</keyword>
<evidence type="ECO:0000256" key="11">
    <source>
        <dbReference type="RuleBase" id="RU000461"/>
    </source>
</evidence>
<evidence type="ECO:0000313" key="12">
    <source>
        <dbReference type="EMBL" id="KAJ9549192.1"/>
    </source>
</evidence>
<dbReference type="GO" id="GO:0020037">
    <property type="term" value="F:heme binding"/>
    <property type="evidence" value="ECO:0007669"/>
    <property type="project" value="InterPro"/>
</dbReference>
<sequence length="497" mass="56770">MAALTFISLLASFVFLILFLRRNNRRKQTNKLKLPSGDMGLPWIGETIEFYNAQRSNQLFENFFRPRIAKYGKVFKTRLMGSPMVVVHGAAANKFFMSNEFKLVVSSWPTSSVELMGKNSIMEKQGDSHRCLRGIITSTLSHSGLQAMVTRMCTSIQKHLQNNWQNKDEISLYRSTKMLTFTIVLECLFGIGIEPETMFGVFERVLEGVLSPPVNFPGTKFSRAKKARAEIEKVLVGEVRRKREAMEGGKDEEDGMLLSKLVGALIRGEITEEEVVDNVVLLVFAAHDTTSYAITMTFKMLANHPDCYSLLLKEHEEIARKKGAGECLTFDDVKKMEYTWQVARETMRLYPPIFGSFRKAITDIEFEGHMIPKGWKVLWTTYGTHYDEECFPDPMSFNPSRFADPVQAYSFIPFGGGPRLCAGYQLAKLNILVLVHYVVTQYNWSLVHPDEPIFMDPLPFPSKGMPIKISPKPHDFLTLLKSLKTYHFHFSETFNIR</sequence>
<reference evidence="12" key="1">
    <citation type="submission" date="2023-03" db="EMBL/GenBank/DDBJ databases">
        <title>Chromosome-scale reference genome and RAD-based genetic map of yellow starthistle (Centaurea solstitialis) reveal putative structural variation and QTLs associated with invader traits.</title>
        <authorList>
            <person name="Reatini B."/>
            <person name="Cang F.A."/>
            <person name="Jiang Q."/>
            <person name="Mckibben M.T.W."/>
            <person name="Barker M.S."/>
            <person name="Rieseberg L.H."/>
            <person name="Dlugosch K.M."/>
        </authorList>
    </citation>
    <scope>NUCLEOTIDE SEQUENCE</scope>
    <source>
        <strain evidence="12">CAN-66</strain>
        <tissue evidence="12">Leaf</tissue>
    </source>
</reference>
<dbReference type="SUPFAM" id="SSF48264">
    <property type="entry name" value="Cytochrome P450"/>
    <property type="match status" value="1"/>
</dbReference>
<name>A0AA38TD47_9ASTR</name>
<accession>A0AA38TD47</accession>
<dbReference type="EMBL" id="JARYMX010000005">
    <property type="protein sequence ID" value="KAJ9549192.1"/>
    <property type="molecule type" value="Genomic_DNA"/>
</dbReference>
<evidence type="ECO:0000256" key="6">
    <source>
        <dbReference type="ARBA" id="ARBA00022989"/>
    </source>
</evidence>
<evidence type="ECO:0000256" key="1">
    <source>
        <dbReference type="ARBA" id="ARBA00001971"/>
    </source>
</evidence>
<dbReference type="FunFam" id="1.10.630.10:FF:000022">
    <property type="entry name" value="Taxadiene 5-alpha hydroxylase"/>
    <property type="match status" value="1"/>
</dbReference>
<proteinExistence type="inferred from homology"/>
<dbReference type="AlphaFoldDB" id="A0AA38TD47"/>
<keyword evidence="5 10" id="KW-0479">Metal-binding</keyword>
<dbReference type="InterPro" id="IPR017972">
    <property type="entry name" value="Cyt_P450_CS"/>
</dbReference>
<dbReference type="PRINTS" id="PR00385">
    <property type="entry name" value="P450"/>
</dbReference>
<dbReference type="Gene3D" id="1.10.630.10">
    <property type="entry name" value="Cytochrome P450"/>
    <property type="match status" value="1"/>
</dbReference>
<keyword evidence="10 11" id="KW-0349">Heme</keyword>
<dbReference type="Proteomes" id="UP001172457">
    <property type="component" value="Chromosome 5"/>
</dbReference>
<keyword evidence="8 10" id="KW-0408">Iron</keyword>
<evidence type="ECO:0000313" key="13">
    <source>
        <dbReference type="Proteomes" id="UP001172457"/>
    </source>
</evidence>
<dbReference type="GO" id="GO:0005506">
    <property type="term" value="F:iron ion binding"/>
    <property type="evidence" value="ECO:0007669"/>
    <property type="project" value="InterPro"/>
</dbReference>
<dbReference type="PANTHER" id="PTHR24286">
    <property type="entry name" value="CYTOCHROME P450 26"/>
    <property type="match status" value="1"/>
</dbReference>
<dbReference type="GO" id="GO:0004497">
    <property type="term" value="F:monooxygenase activity"/>
    <property type="evidence" value="ECO:0007669"/>
    <property type="project" value="UniProtKB-KW"/>
</dbReference>
<dbReference type="PRINTS" id="PR00463">
    <property type="entry name" value="EP450I"/>
</dbReference>
<protein>
    <recommendedName>
        <fullName evidence="14">Cytochrome P450</fullName>
    </recommendedName>
</protein>
<keyword evidence="13" id="KW-1185">Reference proteome</keyword>
<dbReference type="PANTHER" id="PTHR24286:SF221">
    <property type="entry name" value="TAXADIENE 5-ALPHA HYDROXYLASE"/>
    <property type="match status" value="1"/>
</dbReference>
<dbReference type="InterPro" id="IPR036396">
    <property type="entry name" value="Cyt_P450_sf"/>
</dbReference>
<feature type="binding site" description="axial binding residue" evidence="10">
    <location>
        <position position="421"/>
    </location>
    <ligand>
        <name>heme</name>
        <dbReference type="ChEBI" id="CHEBI:30413"/>
    </ligand>
    <ligandPart>
        <name>Fe</name>
        <dbReference type="ChEBI" id="CHEBI:18248"/>
    </ligandPart>
</feature>
<organism evidence="12 13">
    <name type="scientific">Centaurea solstitialis</name>
    <name type="common">yellow star-thistle</name>
    <dbReference type="NCBI Taxonomy" id="347529"/>
    <lineage>
        <taxon>Eukaryota</taxon>
        <taxon>Viridiplantae</taxon>
        <taxon>Streptophyta</taxon>
        <taxon>Embryophyta</taxon>
        <taxon>Tracheophyta</taxon>
        <taxon>Spermatophyta</taxon>
        <taxon>Magnoliopsida</taxon>
        <taxon>eudicotyledons</taxon>
        <taxon>Gunneridae</taxon>
        <taxon>Pentapetalae</taxon>
        <taxon>asterids</taxon>
        <taxon>campanulids</taxon>
        <taxon>Asterales</taxon>
        <taxon>Asteraceae</taxon>
        <taxon>Carduoideae</taxon>
        <taxon>Cardueae</taxon>
        <taxon>Centaureinae</taxon>
        <taxon>Centaurea</taxon>
    </lineage>
</organism>
<comment type="cofactor">
    <cofactor evidence="1 10">
        <name>heme</name>
        <dbReference type="ChEBI" id="CHEBI:30413"/>
    </cofactor>
</comment>
<comment type="caution">
    <text evidence="12">The sequence shown here is derived from an EMBL/GenBank/DDBJ whole genome shotgun (WGS) entry which is preliminary data.</text>
</comment>
<dbReference type="GO" id="GO:0016020">
    <property type="term" value="C:membrane"/>
    <property type="evidence" value="ECO:0007669"/>
    <property type="project" value="UniProtKB-SubCell"/>
</dbReference>
<evidence type="ECO:0000256" key="7">
    <source>
        <dbReference type="ARBA" id="ARBA00023002"/>
    </source>
</evidence>
<dbReference type="InterPro" id="IPR001128">
    <property type="entry name" value="Cyt_P450"/>
</dbReference>